<keyword evidence="2" id="KW-1185">Reference proteome</keyword>
<dbReference type="RefSeq" id="XP_007680408.1">
    <property type="nucleotide sequence ID" value="XM_007682218.1"/>
</dbReference>
<reference evidence="1 2" key="1">
    <citation type="journal article" date="2012" name="PLoS Pathog.">
        <title>Diverse lifestyles and strategies of plant pathogenesis encoded in the genomes of eighteen Dothideomycetes fungi.</title>
        <authorList>
            <person name="Ohm R.A."/>
            <person name="Feau N."/>
            <person name="Henrissat B."/>
            <person name="Schoch C.L."/>
            <person name="Horwitz B.A."/>
            <person name="Barry K.W."/>
            <person name="Condon B.J."/>
            <person name="Copeland A.C."/>
            <person name="Dhillon B."/>
            <person name="Glaser F."/>
            <person name="Hesse C.N."/>
            <person name="Kosti I."/>
            <person name="LaButti K."/>
            <person name="Lindquist E.A."/>
            <person name="Lucas S."/>
            <person name="Salamov A.A."/>
            <person name="Bradshaw R.E."/>
            <person name="Ciuffetti L."/>
            <person name="Hamelin R.C."/>
            <person name="Kema G.H.J."/>
            <person name="Lawrence C."/>
            <person name="Scott J.A."/>
            <person name="Spatafora J.W."/>
            <person name="Turgeon B.G."/>
            <person name="de Wit P.J.G.M."/>
            <person name="Zhong S."/>
            <person name="Goodwin S.B."/>
            <person name="Grigoriev I.V."/>
        </authorList>
    </citation>
    <scope>NUCLEOTIDE SEQUENCE [LARGE SCALE GENOMIC DNA]</scope>
    <source>
        <strain evidence="1 2">UAMH 10762</strain>
    </source>
</reference>
<protein>
    <submittedName>
        <fullName evidence="1">Uncharacterized protein</fullName>
    </submittedName>
</protein>
<dbReference type="EMBL" id="KB445562">
    <property type="protein sequence ID" value="EMC92437.1"/>
    <property type="molecule type" value="Genomic_DNA"/>
</dbReference>
<dbReference type="HOGENOM" id="CLU_3086853_0_0_1"/>
<name>M2LEL7_BAUPA</name>
<gene>
    <name evidence="1" type="ORF">BAUCODRAFT_38499</name>
</gene>
<accession>M2LEL7</accession>
<evidence type="ECO:0000313" key="1">
    <source>
        <dbReference type="EMBL" id="EMC92437.1"/>
    </source>
</evidence>
<dbReference type="KEGG" id="bcom:BAUCODRAFT_38499"/>
<dbReference type="Proteomes" id="UP000011761">
    <property type="component" value="Unassembled WGS sequence"/>
</dbReference>
<dbReference type="AlphaFoldDB" id="M2LEL7"/>
<proteinExistence type="predicted"/>
<sequence>MSSCFPSHRYIGVQPFSHPPSFLHAFDTVPLRLCELTYYCPLKLISPARKKS</sequence>
<dbReference type="GeneID" id="19113543"/>
<evidence type="ECO:0000313" key="2">
    <source>
        <dbReference type="Proteomes" id="UP000011761"/>
    </source>
</evidence>
<organism evidence="1 2">
    <name type="scientific">Baudoinia panamericana (strain UAMH 10762)</name>
    <name type="common">Angels' share fungus</name>
    <name type="synonym">Baudoinia compniacensis (strain UAMH 10762)</name>
    <dbReference type="NCBI Taxonomy" id="717646"/>
    <lineage>
        <taxon>Eukaryota</taxon>
        <taxon>Fungi</taxon>
        <taxon>Dikarya</taxon>
        <taxon>Ascomycota</taxon>
        <taxon>Pezizomycotina</taxon>
        <taxon>Dothideomycetes</taxon>
        <taxon>Dothideomycetidae</taxon>
        <taxon>Mycosphaerellales</taxon>
        <taxon>Teratosphaeriaceae</taxon>
        <taxon>Baudoinia</taxon>
    </lineage>
</organism>